<evidence type="ECO:0000313" key="1">
    <source>
        <dbReference type="EMBL" id="PKB31755.1"/>
    </source>
</evidence>
<reference evidence="1 2" key="1">
    <citation type="submission" date="2017-11" db="EMBL/GenBank/DDBJ databases">
        <title>Sequencing the genomes of 1000 actinobacteria strains.</title>
        <authorList>
            <person name="Klenk H.-P."/>
        </authorList>
    </citation>
    <scope>NUCLEOTIDE SEQUENCE [LARGE SCALE GENOMIC DNA]</scope>
    <source>
        <strain evidence="1 2">DSM 44104</strain>
    </source>
</reference>
<sequence>MFRTVRDMDPRTLLELMLADLDSAPELYRPTDFWRTGLEKVVADLRERGFAEFRRHPSATYFYAPQYAPVSRPAAALSRAFGLVGGPGTLLRERIDQVPVARAHHATVTALDPADRSPSLAGFSESAAGAPAEQLVFDGRRFSRSSLNYLRGLVMLKRAVPDLDVSTVLEIGGGFGTLGEILLSGNPGLRYIDVDIPPVAAVATHYLREALGPEKVLDYAATREREKIVIDELEQPATVLCSWQLPRLTGTVDLFANFISFQEMEPDVVANYASLVTDLGARWLLLRNSPTGKRGVREPMLRHRYLEMFDRFELVDSDAGLYGQDSEGTVSEVMVLARRS</sequence>
<comment type="caution">
    <text evidence="1">The sequence shown here is derived from an EMBL/GenBank/DDBJ whole genome shotgun (WGS) entry which is preliminary data.</text>
</comment>
<dbReference type="Proteomes" id="UP000232453">
    <property type="component" value="Unassembled WGS sequence"/>
</dbReference>
<dbReference type="EMBL" id="PHUJ01000003">
    <property type="protein sequence ID" value="PKB31755.1"/>
    <property type="molecule type" value="Genomic_DNA"/>
</dbReference>
<dbReference type="NCBIfam" id="TIGR04371">
    <property type="entry name" value="methyltran_NanM"/>
    <property type="match status" value="1"/>
</dbReference>
<dbReference type="InterPro" id="IPR029063">
    <property type="entry name" value="SAM-dependent_MTases_sf"/>
</dbReference>
<dbReference type="Gene3D" id="3.40.50.150">
    <property type="entry name" value="Vaccinia Virus protein VP39"/>
    <property type="match status" value="1"/>
</dbReference>
<dbReference type="InterPro" id="IPR030807">
    <property type="entry name" value="Methyltran_NanM"/>
</dbReference>
<name>A0AA44UQR0_PSEA5</name>
<dbReference type="SUPFAM" id="SSF53335">
    <property type="entry name" value="S-adenosyl-L-methionine-dependent methyltransferases"/>
    <property type="match status" value="1"/>
</dbReference>
<evidence type="ECO:0000313" key="2">
    <source>
        <dbReference type="Proteomes" id="UP000232453"/>
    </source>
</evidence>
<organism evidence="1 2">
    <name type="scientific">Pseudonocardia alni</name>
    <name type="common">Amycolata alni</name>
    <dbReference type="NCBI Taxonomy" id="33907"/>
    <lineage>
        <taxon>Bacteria</taxon>
        <taxon>Bacillati</taxon>
        <taxon>Actinomycetota</taxon>
        <taxon>Actinomycetes</taxon>
        <taxon>Pseudonocardiales</taxon>
        <taxon>Pseudonocardiaceae</taxon>
        <taxon>Pseudonocardia</taxon>
    </lineage>
</organism>
<protein>
    <submittedName>
        <fullName evidence="1">Sugar O-methyltransferase</fullName>
    </submittedName>
</protein>
<proteinExistence type="predicted"/>
<gene>
    <name evidence="1" type="ORF">ATL51_3452</name>
</gene>
<accession>A0AA44UQR0</accession>
<dbReference type="AlphaFoldDB" id="A0AA44UQR0"/>